<sequence length="69" mass="8206">MAMRSRRWCFTLNYCSVEDRDSFLCRIKEEDIDYAIVGDEEAPSTGQKHLQGYLIARLHENIRRQNKNN</sequence>
<dbReference type="GO" id="GO:0006260">
    <property type="term" value="P:DNA replication"/>
    <property type="evidence" value="ECO:0007669"/>
    <property type="project" value="UniProtKB-KW"/>
</dbReference>
<dbReference type="GO" id="GO:0004519">
    <property type="term" value="F:endonuclease activity"/>
    <property type="evidence" value="ECO:0007669"/>
    <property type="project" value="UniProtKB-KW"/>
</dbReference>
<feature type="domain" description="CRESS-DNA virus Rep endonuclease" evidence="12">
    <location>
        <begin position="2"/>
        <end position="69"/>
    </location>
</feature>
<evidence type="ECO:0000256" key="10">
    <source>
        <dbReference type="ARBA" id="ARBA00023124"/>
    </source>
</evidence>
<dbReference type="GeneID" id="41702017"/>
<dbReference type="GO" id="GO:0003677">
    <property type="term" value="F:DNA binding"/>
    <property type="evidence" value="ECO:0007669"/>
    <property type="project" value="UniProtKB-KW"/>
</dbReference>
<name>A0A2R4N9A7_9VIRU</name>
<dbReference type="PROSITE" id="PS52020">
    <property type="entry name" value="CRESS_DNA_REP"/>
    <property type="match status" value="1"/>
</dbReference>
<evidence type="ECO:0000256" key="7">
    <source>
        <dbReference type="ARBA" id="ARBA00022741"/>
    </source>
</evidence>
<evidence type="ECO:0000256" key="9">
    <source>
        <dbReference type="ARBA" id="ARBA00022801"/>
    </source>
</evidence>
<dbReference type="GO" id="GO:0042025">
    <property type="term" value="C:host cell nucleus"/>
    <property type="evidence" value="ECO:0007669"/>
    <property type="project" value="UniProtKB-SubCell"/>
</dbReference>
<evidence type="ECO:0000256" key="8">
    <source>
        <dbReference type="ARBA" id="ARBA00022759"/>
    </source>
</evidence>
<organism evidence="13">
    <name type="scientific">Coconut foliar decay alphasatellite 3</name>
    <dbReference type="NCBI Taxonomy" id="2161876"/>
    <lineage>
        <taxon>Viruses</taxon>
        <taxon>Viruses incertae sedis</taxon>
        <taxon>Alphasatellitidae</taxon>
        <taxon>Petromoalphasatellitinae</taxon>
        <taxon>Kobbarisatellite</taxon>
        <taxon>Kobbarisatellite kokonas</taxon>
    </lineage>
</organism>
<dbReference type="GO" id="GO:0046872">
    <property type="term" value="F:metal ion binding"/>
    <property type="evidence" value="ECO:0007669"/>
    <property type="project" value="UniProtKB-KW"/>
</dbReference>
<evidence type="ECO:0000259" key="12">
    <source>
        <dbReference type="PROSITE" id="PS52020"/>
    </source>
</evidence>
<dbReference type="GO" id="GO:0016787">
    <property type="term" value="F:hydrolase activity"/>
    <property type="evidence" value="ECO:0007669"/>
    <property type="project" value="UniProtKB-KW"/>
</dbReference>
<keyword evidence="4" id="KW-0235">DNA replication</keyword>
<evidence type="ECO:0000256" key="3">
    <source>
        <dbReference type="ARBA" id="ARBA00022695"/>
    </source>
</evidence>
<keyword evidence="6" id="KW-0479">Metal-binding</keyword>
<dbReference type="Gene3D" id="3.40.1310.20">
    <property type="match status" value="1"/>
</dbReference>
<keyword evidence="7" id="KW-0547">Nucleotide-binding</keyword>
<dbReference type="Pfam" id="PF02407">
    <property type="entry name" value="Viral_Rep"/>
    <property type="match status" value="1"/>
</dbReference>
<dbReference type="GO" id="GO:0000166">
    <property type="term" value="F:nucleotide binding"/>
    <property type="evidence" value="ECO:0007669"/>
    <property type="project" value="UniProtKB-KW"/>
</dbReference>
<dbReference type="EMBL" id="MF926428">
    <property type="protein sequence ID" value="AVX29426.1"/>
    <property type="molecule type" value="Genomic_DNA"/>
</dbReference>
<evidence type="ECO:0000256" key="4">
    <source>
        <dbReference type="ARBA" id="ARBA00022705"/>
    </source>
</evidence>
<evidence type="ECO:0000256" key="11">
    <source>
        <dbReference type="ARBA" id="ARBA00023125"/>
    </source>
</evidence>
<evidence type="ECO:0000256" key="6">
    <source>
        <dbReference type="ARBA" id="ARBA00022723"/>
    </source>
</evidence>
<keyword evidence="11" id="KW-0238">DNA-binding</keyword>
<keyword evidence="9" id="KW-0378">Hydrolase</keyword>
<keyword evidence="5" id="KW-0540">Nuclease</keyword>
<dbReference type="RefSeq" id="YP_009553053.1">
    <property type="nucleotide sequence ID" value="NC_040696.1"/>
</dbReference>
<dbReference type="Proteomes" id="UP000290923">
    <property type="component" value="Segment"/>
</dbReference>
<dbReference type="GO" id="GO:0016779">
    <property type="term" value="F:nucleotidyltransferase activity"/>
    <property type="evidence" value="ECO:0007669"/>
    <property type="project" value="UniProtKB-KW"/>
</dbReference>
<dbReference type="InterPro" id="IPR049912">
    <property type="entry name" value="CRESS_DNA_REP"/>
</dbReference>
<reference evidence="13" key="1">
    <citation type="journal article" date="2018" name="Sci. Rep.">
        <title>Analysis of DNAs associated with coconut foliar decay disease implicates a unique single-stranded DNA virus representing a new taxon.</title>
        <authorList>
            <person name="Gronenborn B."/>
            <person name="Randles J.W."/>
            <person name="Knierim D."/>
            <person name="Barriere Q."/>
            <person name="Vetten H.J."/>
            <person name="Warthmann N."/>
            <person name="Cornu D."/>
            <person name="Sileye T."/>
            <person name="Winter S."/>
            <person name="Timchenko T."/>
        </authorList>
    </citation>
    <scope>NUCLEOTIDE SEQUENCE [LARGE SCALE GENOMIC DNA]</scope>
    <source>
        <strain evidence="13">CFDA3del-[VU-89]</strain>
    </source>
</reference>
<proteinExistence type="predicted"/>
<keyword evidence="3" id="KW-0548">Nucleotidyltransferase</keyword>
<evidence type="ECO:0000256" key="1">
    <source>
        <dbReference type="ARBA" id="ARBA00004147"/>
    </source>
</evidence>
<accession>A0A2R4N9A7</accession>
<evidence type="ECO:0000256" key="5">
    <source>
        <dbReference type="ARBA" id="ARBA00022722"/>
    </source>
</evidence>
<keyword evidence="10" id="KW-0190">Covalent protein-DNA linkage</keyword>
<dbReference type="KEGG" id="vg:41702017"/>
<keyword evidence="8" id="KW-0255">Endonuclease</keyword>
<protein>
    <submittedName>
        <fullName evidence="13">Truncated replication initiator protein</fullName>
    </submittedName>
</protein>
<dbReference type="OrthoDB" id="9195at10239"/>
<evidence type="ECO:0000256" key="2">
    <source>
        <dbReference type="ARBA" id="ARBA00022679"/>
    </source>
</evidence>
<comment type="subcellular location">
    <subcellularLocation>
        <location evidence="1">Host nucleus</location>
    </subcellularLocation>
</comment>
<keyword evidence="2" id="KW-0808">Transferase</keyword>
<evidence type="ECO:0000313" key="13">
    <source>
        <dbReference type="EMBL" id="AVX29426.1"/>
    </source>
</evidence>